<organism evidence="1 3">
    <name type="scientific">Pristionchus entomophagus</name>
    <dbReference type="NCBI Taxonomy" id="358040"/>
    <lineage>
        <taxon>Eukaryota</taxon>
        <taxon>Metazoa</taxon>
        <taxon>Ecdysozoa</taxon>
        <taxon>Nematoda</taxon>
        <taxon>Chromadorea</taxon>
        <taxon>Rhabditida</taxon>
        <taxon>Rhabditina</taxon>
        <taxon>Diplogasteromorpha</taxon>
        <taxon>Diplogasteroidea</taxon>
        <taxon>Neodiplogasteridae</taxon>
        <taxon>Pristionchus</taxon>
    </lineage>
</organism>
<comment type="caution">
    <text evidence="1">The sequence shown here is derived from an EMBL/GenBank/DDBJ whole genome shotgun (WGS) entry which is preliminary data.</text>
</comment>
<evidence type="ECO:0000313" key="2">
    <source>
        <dbReference type="EMBL" id="GMT08575.1"/>
    </source>
</evidence>
<dbReference type="EMBL" id="BTSX01000003">
    <property type="protein sequence ID" value="GMS88604.1"/>
    <property type="molecule type" value="Genomic_DNA"/>
</dbReference>
<evidence type="ECO:0000313" key="1">
    <source>
        <dbReference type="EMBL" id="GMS88604.1"/>
    </source>
</evidence>
<accession>A0AAV5T4S9</accession>
<dbReference type="AlphaFoldDB" id="A0AAV5T4S9"/>
<name>A0AAV5T4S9_9BILA</name>
<dbReference type="Proteomes" id="UP001432027">
    <property type="component" value="Unassembled WGS sequence"/>
</dbReference>
<dbReference type="EMBL" id="BTSX01000123">
    <property type="protein sequence ID" value="GMT08575.1"/>
    <property type="molecule type" value="Genomic_DNA"/>
</dbReference>
<sequence>MGMWTRLTGAYASLMEMNDAARDYKWSEKRRLQKQEAMVRVTEEERIGYERGLDLFKEESKAYEALVMKCEKDGRQVPLEAAVRKFIRAEERRVIFEESKIRVENAANVVAAVSEALKEAIRAYVDEVMAQREKSLRR</sequence>
<reference evidence="1" key="1">
    <citation type="submission" date="2023-10" db="EMBL/GenBank/DDBJ databases">
        <title>Genome assembly of Pristionchus species.</title>
        <authorList>
            <person name="Yoshida K."/>
            <person name="Sommer R.J."/>
        </authorList>
    </citation>
    <scope>NUCLEOTIDE SEQUENCE</scope>
    <source>
        <strain evidence="1">RS0144</strain>
    </source>
</reference>
<gene>
    <name evidence="1" type="ORF">PENTCL1PPCAC_10779</name>
    <name evidence="2" type="ORF">PENTCL1PPCAC_30749</name>
</gene>
<proteinExistence type="predicted"/>
<evidence type="ECO:0000313" key="3">
    <source>
        <dbReference type="Proteomes" id="UP001432027"/>
    </source>
</evidence>
<keyword evidence="3" id="KW-1185">Reference proteome</keyword>
<protein>
    <submittedName>
        <fullName evidence="1">Uncharacterized protein</fullName>
    </submittedName>
</protein>